<dbReference type="Proteomes" id="UP000317421">
    <property type="component" value="Unassembled WGS sequence"/>
</dbReference>
<evidence type="ECO:0000313" key="3">
    <source>
        <dbReference type="Proteomes" id="UP000317421"/>
    </source>
</evidence>
<evidence type="ECO:0000313" key="2">
    <source>
        <dbReference type="EMBL" id="TWU00444.1"/>
    </source>
</evidence>
<evidence type="ECO:0000256" key="1">
    <source>
        <dbReference type="SAM" id="Phobius"/>
    </source>
</evidence>
<accession>A0A5C6AQH5</accession>
<dbReference type="EMBL" id="SJPR01000001">
    <property type="protein sequence ID" value="TWU00444.1"/>
    <property type="molecule type" value="Genomic_DNA"/>
</dbReference>
<name>A0A5C6AQH5_9BACT</name>
<keyword evidence="3" id="KW-1185">Reference proteome</keyword>
<keyword evidence="1" id="KW-1133">Transmembrane helix</keyword>
<reference evidence="2 3" key="1">
    <citation type="submission" date="2019-02" db="EMBL/GenBank/DDBJ databases">
        <title>Deep-cultivation of Planctomycetes and their phenomic and genomic characterization uncovers novel biology.</title>
        <authorList>
            <person name="Wiegand S."/>
            <person name="Jogler M."/>
            <person name="Boedeker C."/>
            <person name="Pinto D."/>
            <person name="Vollmers J."/>
            <person name="Rivas-Marin E."/>
            <person name="Kohn T."/>
            <person name="Peeters S.H."/>
            <person name="Heuer A."/>
            <person name="Rast P."/>
            <person name="Oberbeckmann S."/>
            <person name="Bunk B."/>
            <person name="Jeske O."/>
            <person name="Meyerdierks A."/>
            <person name="Storesund J.E."/>
            <person name="Kallscheuer N."/>
            <person name="Luecker S."/>
            <person name="Lage O.M."/>
            <person name="Pohl T."/>
            <person name="Merkel B.J."/>
            <person name="Hornburger P."/>
            <person name="Mueller R.-W."/>
            <person name="Bruemmer F."/>
            <person name="Labrenz M."/>
            <person name="Spormann A.M."/>
            <person name="Op Den Camp H."/>
            <person name="Overmann J."/>
            <person name="Amann R."/>
            <person name="Jetten M.S.M."/>
            <person name="Mascher T."/>
            <person name="Medema M.H."/>
            <person name="Devos D.P."/>
            <person name="Kaster A.-K."/>
            <person name="Ovreas L."/>
            <person name="Rohde M."/>
            <person name="Galperin M.Y."/>
            <person name="Jogler C."/>
        </authorList>
    </citation>
    <scope>NUCLEOTIDE SEQUENCE [LARGE SCALE GENOMIC DNA]</scope>
    <source>
        <strain evidence="2 3">Pla108</strain>
    </source>
</reference>
<protein>
    <submittedName>
        <fullName evidence="2">Uncharacterized protein</fullName>
    </submittedName>
</protein>
<feature type="transmembrane region" description="Helical" evidence="1">
    <location>
        <begin position="352"/>
        <end position="370"/>
    </location>
</feature>
<proteinExistence type="predicted"/>
<dbReference type="AlphaFoldDB" id="A0A5C6AQH5"/>
<organism evidence="2 3">
    <name type="scientific">Botrimarina colliarenosi</name>
    <dbReference type="NCBI Taxonomy" id="2528001"/>
    <lineage>
        <taxon>Bacteria</taxon>
        <taxon>Pseudomonadati</taxon>
        <taxon>Planctomycetota</taxon>
        <taxon>Planctomycetia</taxon>
        <taxon>Pirellulales</taxon>
        <taxon>Lacipirellulaceae</taxon>
        <taxon>Botrimarina</taxon>
    </lineage>
</organism>
<sequence length="376" mass="41574">MLNLRNRYLVRSDGCLPFLLHIPLGLILTLAIFPARASGQPAVDESTIQRSWSEYRDSLKTLVLECRTSRIQKSRLKDHSGSALDPYSSEADPAPEVETLHRTMRVVVSGGRVAWSRQGDAWDTRAGGIVRKDRVAAFNGEESRILYRNAKQPIGFQNGSGKPHEIVANHGEINPIYYATDPQSLLTLKGYILPRSRITSHASVSSNVKTAVLEVQNTYPQLAVKIVVNPEAGGRVESLREVLDGTVLREVSLQYREDAQVGWIIDSWTTDYFDSEGEPTLKISGEVTEASVNVPIQDSEFEVLFPEGTHVKKDGKYYEVAADGSSSEITLDRYGTSDHKDAWEQGSFLRKALIAATLIATVALAGAVAAKRWHRL</sequence>
<keyword evidence="1" id="KW-0472">Membrane</keyword>
<keyword evidence="1" id="KW-0812">Transmembrane</keyword>
<gene>
    <name evidence="2" type="ORF">Pla108_13950</name>
</gene>
<comment type="caution">
    <text evidence="2">The sequence shown here is derived from an EMBL/GenBank/DDBJ whole genome shotgun (WGS) entry which is preliminary data.</text>
</comment>